<organism evidence="1 2">
    <name type="scientific">Eumeta variegata</name>
    <name type="common">Bagworm moth</name>
    <name type="synonym">Eumeta japonica</name>
    <dbReference type="NCBI Taxonomy" id="151549"/>
    <lineage>
        <taxon>Eukaryota</taxon>
        <taxon>Metazoa</taxon>
        <taxon>Ecdysozoa</taxon>
        <taxon>Arthropoda</taxon>
        <taxon>Hexapoda</taxon>
        <taxon>Insecta</taxon>
        <taxon>Pterygota</taxon>
        <taxon>Neoptera</taxon>
        <taxon>Endopterygota</taxon>
        <taxon>Lepidoptera</taxon>
        <taxon>Glossata</taxon>
        <taxon>Ditrysia</taxon>
        <taxon>Tineoidea</taxon>
        <taxon>Psychidae</taxon>
        <taxon>Oiketicinae</taxon>
        <taxon>Eumeta</taxon>
    </lineage>
</organism>
<accession>A0A4C1SIA0</accession>
<dbReference type="EMBL" id="BGZK01000007">
    <property type="protein sequence ID" value="GBP00928.1"/>
    <property type="molecule type" value="Genomic_DNA"/>
</dbReference>
<keyword evidence="2" id="KW-1185">Reference proteome</keyword>
<comment type="caution">
    <text evidence="1">The sequence shown here is derived from an EMBL/GenBank/DDBJ whole genome shotgun (WGS) entry which is preliminary data.</text>
</comment>
<gene>
    <name evidence="1" type="ORF">EVAR_2247_1</name>
</gene>
<sequence>MSADLSSRLSYPSSISDLPLGCCLLWFDYLYLSSQTRIEPFPIRSNPTAEANKISQFRKFPPAEVQRAVYYLEWAIGARAIRQRRPIRSSTGRLTGGARRVNTARIGLHRRNCFIVRKVEGQDIVVAELDAGGM</sequence>
<dbReference type="AlphaFoldDB" id="A0A4C1SIA0"/>
<reference evidence="1 2" key="1">
    <citation type="journal article" date="2019" name="Commun. Biol.">
        <title>The bagworm genome reveals a unique fibroin gene that provides high tensile strength.</title>
        <authorList>
            <person name="Kono N."/>
            <person name="Nakamura H."/>
            <person name="Ohtoshi R."/>
            <person name="Tomita M."/>
            <person name="Numata K."/>
            <person name="Arakawa K."/>
        </authorList>
    </citation>
    <scope>NUCLEOTIDE SEQUENCE [LARGE SCALE GENOMIC DNA]</scope>
</reference>
<dbReference type="Proteomes" id="UP000299102">
    <property type="component" value="Unassembled WGS sequence"/>
</dbReference>
<proteinExistence type="predicted"/>
<evidence type="ECO:0000313" key="1">
    <source>
        <dbReference type="EMBL" id="GBP00928.1"/>
    </source>
</evidence>
<evidence type="ECO:0000313" key="2">
    <source>
        <dbReference type="Proteomes" id="UP000299102"/>
    </source>
</evidence>
<name>A0A4C1SIA0_EUMVA</name>
<protein>
    <submittedName>
        <fullName evidence="1">Uncharacterized protein</fullName>
    </submittedName>
</protein>